<protein>
    <submittedName>
        <fullName evidence="1">Uncharacterized protein</fullName>
    </submittedName>
</protein>
<evidence type="ECO:0000313" key="2">
    <source>
        <dbReference type="Proteomes" id="UP000694480"/>
    </source>
</evidence>
<gene>
    <name evidence="1" type="ORF">IC612_03035</name>
</gene>
<keyword evidence="2" id="KW-1185">Reference proteome</keyword>
<organism evidence="1 2">
    <name type="scientific">Planobacterium oryzisoli</name>
    <dbReference type="NCBI Taxonomy" id="2771435"/>
    <lineage>
        <taxon>Bacteria</taxon>
        <taxon>Pseudomonadati</taxon>
        <taxon>Bacteroidota</taxon>
        <taxon>Flavobacteriia</taxon>
        <taxon>Flavobacteriales</taxon>
        <taxon>Weeksellaceae</taxon>
        <taxon>Chryseobacterium group</taxon>
        <taxon>Chryseobacterium</taxon>
    </lineage>
</organism>
<accession>A0A930YUW3</accession>
<dbReference type="Proteomes" id="UP000694480">
    <property type="component" value="Unassembled WGS sequence"/>
</dbReference>
<comment type="caution">
    <text evidence="1">The sequence shown here is derived from an EMBL/GenBank/DDBJ whole genome shotgun (WGS) entry which is preliminary data.</text>
</comment>
<evidence type="ECO:0000313" key="1">
    <source>
        <dbReference type="EMBL" id="MBF5026771.1"/>
    </source>
</evidence>
<dbReference type="RefSeq" id="WP_194738705.1">
    <property type="nucleotide sequence ID" value="NZ_JADKYY010000003.1"/>
</dbReference>
<dbReference type="PROSITE" id="PS51257">
    <property type="entry name" value="PROKAR_LIPOPROTEIN"/>
    <property type="match status" value="1"/>
</dbReference>
<dbReference type="AlphaFoldDB" id="A0A930YUW3"/>
<dbReference type="EMBL" id="JADKYY010000003">
    <property type="protein sequence ID" value="MBF5026771.1"/>
    <property type="molecule type" value="Genomic_DNA"/>
</dbReference>
<sequence length="126" mass="13778">MKSILVTSIVSLALVSCQKETKSNQTDSTLTTTDTITSTIPEVETETYRYVAIDGSNTNVTFTDTEPNDLITVKSAQLTLTVPKAQELGDRDIYREGDIEIVKTGDSLYITQGTNVIELKKAQGQD</sequence>
<name>A0A930YUW3_9FLAO</name>
<proteinExistence type="predicted"/>
<reference evidence="1" key="1">
    <citation type="submission" date="2020-11" db="EMBL/GenBank/DDBJ databases">
        <title>Genome seq and assembly of Planobacterium sp.</title>
        <authorList>
            <person name="Chhetri G."/>
        </authorList>
    </citation>
    <scope>NUCLEOTIDE SEQUENCE</scope>
    <source>
        <strain evidence="1">GCR5</strain>
    </source>
</reference>